<evidence type="ECO:0000313" key="3">
    <source>
        <dbReference type="EMBL" id="MCS3918227.1"/>
    </source>
</evidence>
<dbReference type="EMBL" id="JANUCP010000001">
    <property type="protein sequence ID" value="MCS3918227.1"/>
    <property type="molecule type" value="Genomic_DNA"/>
</dbReference>
<feature type="transmembrane region" description="Helical" evidence="1">
    <location>
        <begin position="421"/>
        <end position="441"/>
    </location>
</feature>
<feature type="transmembrane region" description="Helical" evidence="1">
    <location>
        <begin position="583"/>
        <end position="611"/>
    </location>
</feature>
<feature type="transmembrane region" description="Helical" evidence="1">
    <location>
        <begin position="680"/>
        <end position="698"/>
    </location>
</feature>
<comment type="caution">
    <text evidence="3">The sequence shown here is derived from an EMBL/GenBank/DDBJ whole genome shotgun (WGS) entry which is preliminary data.</text>
</comment>
<keyword evidence="2" id="KW-0732">Signal</keyword>
<reference evidence="3 4" key="1">
    <citation type="submission" date="2022-08" db="EMBL/GenBank/DDBJ databases">
        <title>Bacterial and archaeal communities from various locations to study Microbial Dark Matter (Phase II).</title>
        <authorList>
            <person name="Stepanauskas R."/>
        </authorList>
    </citation>
    <scope>NUCLEOTIDE SEQUENCE [LARGE SCALE GENOMIC DNA]</scope>
    <source>
        <strain evidence="3 4">PD1</strain>
    </source>
</reference>
<feature type="signal peptide" evidence="2">
    <location>
        <begin position="1"/>
        <end position="28"/>
    </location>
</feature>
<keyword evidence="4" id="KW-1185">Reference proteome</keyword>
<dbReference type="Proteomes" id="UP001204798">
    <property type="component" value="Unassembled WGS sequence"/>
</dbReference>
<accession>A0ABT2EJU6</accession>
<evidence type="ECO:0000256" key="1">
    <source>
        <dbReference type="SAM" id="Phobius"/>
    </source>
</evidence>
<dbReference type="RefSeq" id="WP_259093816.1">
    <property type="nucleotide sequence ID" value="NZ_CP130454.1"/>
</dbReference>
<feature type="transmembrane region" description="Helical" evidence="1">
    <location>
        <begin position="513"/>
        <end position="533"/>
    </location>
</feature>
<keyword evidence="1" id="KW-0472">Membrane</keyword>
<feature type="chain" id="PRO_5045327094" description="CHASE2 domain-containing protein" evidence="2">
    <location>
        <begin position="29"/>
        <end position="757"/>
    </location>
</feature>
<keyword evidence="1" id="KW-0812">Transmembrane</keyword>
<evidence type="ECO:0000313" key="4">
    <source>
        <dbReference type="Proteomes" id="UP001204798"/>
    </source>
</evidence>
<feature type="transmembrane region" description="Helical" evidence="1">
    <location>
        <begin position="479"/>
        <end position="501"/>
    </location>
</feature>
<organism evidence="3 4">
    <name type="scientific">Candidatus Fervidibacter sacchari</name>
    <dbReference type="NCBI Taxonomy" id="1448929"/>
    <lineage>
        <taxon>Bacteria</taxon>
        <taxon>Candidatus Fervidibacterota</taxon>
        <taxon>Candidatus Fervidibacter</taxon>
    </lineage>
</organism>
<keyword evidence="1" id="KW-1133">Transmembrane helix</keyword>
<proteinExistence type="predicted"/>
<gene>
    <name evidence="3" type="ORF">M2350_000624</name>
</gene>
<name>A0ABT2EJU6_9BACT</name>
<feature type="transmembrane region" description="Helical" evidence="1">
    <location>
        <begin position="453"/>
        <end position="473"/>
    </location>
</feature>
<evidence type="ECO:0008006" key="5">
    <source>
        <dbReference type="Google" id="ProtNLM"/>
    </source>
</evidence>
<protein>
    <recommendedName>
        <fullName evidence="5">CHASE2 domain-containing protein</fullName>
    </recommendedName>
</protein>
<evidence type="ECO:0000256" key="2">
    <source>
        <dbReference type="SAM" id="SignalP"/>
    </source>
</evidence>
<feature type="transmembrane region" description="Helical" evidence="1">
    <location>
        <begin position="617"/>
        <end position="639"/>
    </location>
</feature>
<sequence>MVLMLLRWTKQKLCALILLSVVVETPFASPPPVSSEQLWGALALIMRTRGKAVLFIMDGLSYRHILSAPHLAPRTQHSSGLSSFGEVGEWLESKGSIALLNTMGYGGADRFRAAMTLACGVRAFGDETAALVLQADEPMEADTALNAYRRRVGNFELPHAREPFKPLVFPMLAELKWRNEKMQKKRITFGVVAQSLWRKGIRTVAIGCGDVPANALPNPHFRHALLIALDENGLGIGLSDSQKLLRKDPSMPFGISVDKQRWSEAVGEAWRFADLIVLYPGETLRADLYGSERLIPLAIRRELDLLRPVIDRLNMERDLLLVFSLAPSRRSRYELSFICAVGKGIEQGGVLTSQTTHQHGVVSILDIPATALKFFGAEPVSPINGSPILSVPSENFDRHRYLLGIGEAAKVTDGWLRVTVLATWCVLQAAMFAALAVILSVGQKAKISDGWQVPLALLAWFPLVVHLAFSGINSAMSSLLWRGIGQIALSAIFVSVAVAASRKMMPVKSISSAVILSSLLFALDALGSGFLSVNTPLGYSLFFGGRYYGLGNVGMGLTLGAIYALALALNWQRWAMAGLCFSGAILVGAPFFGANIGGALTGIVIALTTIFAGRFRWWHSLVAIAALVALLGGFSVFELTRPEPLTHWGRFIRSVAEGGLMAFTSMAWTKIGISLRAFRAIHWDIAFFAQLFLLSVLWWRLGWDWKLATLLAGIIAALLFNDSGPQTPVAFAFLPLCVLASRSLANLRSLPTREPLG</sequence>
<feature type="transmembrane region" description="Helical" evidence="1">
    <location>
        <begin position="553"/>
        <end position="571"/>
    </location>
</feature>